<feature type="compositionally biased region" description="Low complexity" evidence="2">
    <location>
        <begin position="142"/>
        <end position="154"/>
    </location>
</feature>
<feature type="compositionally biased region" description="Pro residues" evidence="2">
    <location>
        <begin position="155"/>
        <end position="164"/>
    </location>
</feature>
<feature type="region of interest" description="Disordered" evidence="2">
    <location>
        <begin position="142"/>
        <end position="172"/>
    </location>
</feature>
<evidence type="ECO:0000256" key="1">
    <source>
        <dbReference type="SAM" id="Coils"/>
    </source>
</evidence>
<dbReference type="AlphaFoldDB" id="A0A7W4PJM6"/>
<dbReference type="EMBL" id="JABEQM010000001">
    <property type="protein sequence ID" value="MBB2200050.1"/>
    <property type="molecule type" value="Genomic_DNA"/>
</dbReference>
<name>A0A7W4PJM6_9PROT</name>
<dbReference type="Proteomes" id="UP000578030">
    <property type="component" value="Unassembled WGS sequence"/>
</dbReference>
<feature type="region of interest" description="Disordered" evidence="2">
    <location>
        <begin position="61"/>
        <end position="84"/>
    </location>
</feature>
<keyword evidence="1" id="KW-0175">Coiled coil</keyword>
<dbReference type="InterPro" id="IPR011990">
    <property type="entry name" value="TPR-like_helical_dom_sf"/>
</dbReference>
<gene>
    <name evidence="3" type="ORF">HLH28_00390</name>
</gene>
<evidence type="ECO:0000313" key="3">
    <source>
        <dbReference type="EMBL" id="MBB2200050.1"/>
    </source>
</evidence>
<organism evidence="3 4">
    <name type="scientific">Gluconacetobacter tumulisoli</name>
    <dbReference type="NCBI Taxonomy" id="1286189"/>
    <lineage>
        <taxon>Bacteria</taxon>
        <taxon>Pseudomonadati</taxon>
        <taxon>Pseudomonadota</taxon>
        <taxon>Alphaproteobacteria</taxon>
        <taxon>Acetobacterales</taxon>
        <taxon>Acetobacteraceae</taxon>
        <taxon>Gluconacetobacter</taxon>
    </lineage>
</organism>
<protein>
    <submittedName>
        <fullName evidence="3">Uncharacterized protein</fullName>
    </submittedName>
</protein>
<dbReference type="RefSeq" id="WP_182953068.1">
    <property type="nucleotide sequence ID" value="NZ_JABEQM010000001.1"/>
</dbReference>
<keyword evidence="4" id="KW-1185">Reference proteome</keyword>
<reference evidence="3 4" key="1">
    <citation type="submission" date="2020-04" db="EMBL/GenBank/DDBJ databases">
        <title>Description of novel Gluconacetobacter.</title>
        <authorList>
            <person name="Sombolestani A."/>
        </authorList>
    </citation>
    <scope>NUCLEOTIDE SEQUENCE [LARGE SCALE GENOMIC DNA]</scope>
    <source>
        <strain evidence="3 4">LMG 27802</strain>
    </source>
</reference>
<sequence length="294" mass="30397">MRSVAFRPPSFRASLLAPGLPALALLAGLCVLPPVQALAQDVTSREGIALQDQIMDLRQQMSQLQSAAGSGGALPPPVAPGTAPSAPVNGDLTAQLLDRVSTLEQEVRDMRGQLDQLTNQVQTQNAAMSKQIDDMNFAAQNGHGAAAAPSAAGPAPVPAAPAPAPAKRTAEAALQEGNAALLRRDYAGAQVAAQEALAGPRGPRQVDAQFLLAQSLAGQKQYRQSAVAYYDAYNRAPRSARAPDALLGVTATLLALGDKTSACQALGKLKSEFPSPAPKVRAAEASYRTRAGCH</sequence>
<dbReference type="SUPFAM" id="SSF48452">
    <property type="entry name" value="TPR-like"/>
    <property type="match status" value="1"/>
</dbReference>
<comment type="caution">
    <text evidence="3">The sequence shown here is derived from an EMBL/GenBank/DDBJ whole genome shotgun (WGS) entry which is preliminary data.</text>
</comment>
<evidence type="ECO:0000256" key="2">
    <source>
        <dbReference type="SAM" id="MobiDB-lite"/>
    </source>
</evidence>
<evidence type="ECO:0000313" key="4">
    <source>
        <dbReference type="Proteomes" id="UP000578030"/>
    </source>
</evidence>
<feature type="coiled-coil region" evidence="1">
    <location>
        <begin position="93"/>
        <end position="127"/>
    </location>
</feature>
<proteinExistence type="predicted"/>
<accession>A0A7W4PJM6</accession>
<dbReference type="Gene3D" id="1.25.40.10">
    <property type="entry name" value="Tetratricopeptide repeat domain"/>
    <property type="match status" value="1"/>
</dbReference>